<keyword evidence="2 3" id="KW-0694">RNA-binding</keyword>
<evidence type="ECO:0000256" key="3">
    <source>
        <dbReference type="PROSITE-ProRule" id="PRU00176"/>
    </source>
</evidence>
<dbReference type="Gene3D" id="3.30.70.330">
    <property type="match status" value="2"/>
</dbReference>
<proteinExistence type="predicted"/>
<dbReference type="InterPro" id="IPR000504">
    <property type="entry name" value="RRM_dom"/>
</dbReference>
<dbReference type="SMART" id="SM00360">
    <property type="entry name" value="RRM"/>
    <property type="match status" value="2"/>
</dbReference>
<dbReference type="SUPFAM" id="SSF54928">
    <property type="entry name" value="RNA-binding domain, RBD"/>
    <property type="match status" value="2"/>
</dbReference>
<dbReference type="PANTHER" id="PTHR24012">
    <property type="entry name" value="RNA BINDING PROTEIN"/>
    <property type="match status" value="1"/>
</dbReference>
<dbReference type="OrthoDB" id="15688at2759"/>
<dbReference type="InterPro" id="IPR035979">
    <property type="entry name" value="RBD_domain_sf"/>
</dbReference>
<dbReference type="RefSeq" id="XP_068353433.1">
    <property type="nucleotide sequence ID" value="XM_068494001.1"/>
</dbReference>
<dbReference type="InterPro" id="IPR012677">
    <property type="entry name" value="Nucleotide-bd_a/b_plait_sf"/>
</dbReference>
<keyword evidence="6" id="KW-1185">Reference proteome</keyword>
<gene>
    <name evidence="5" type="ORF">TRFO_07949</name>
</gene>
<comment type="caution">
    <text evidence="5">The sequence shown here is derived from an EMBL/GenBank/DDBJ whole genome shotgun (WGS) entry which is preliminary data.</text>
</comment>
<evidence type="ECO:0000256" key="1">
    <source>
        <dbReference type="ARBA" id="ARBA00022737"/>
    </source>
</evidence>
<dbReference type="CDD" id="cd00590">
    <property type="entry name" value="RRM_SF"/>
    <property type="match status" value="1"/>
</dbReference>
<organism evidence="5 6">
    <name type="scientific">Tritrichomonas foetus</name>
    <dbReference type="NCBI Taxonomy" id="1144522"/>
    <lineage>
        <taxon>Eukaryota</taxon>
        <taxon>Metamonada</taxon>
        <taxon>Parabasalia</taxon>
        <taxon>Tritrichomonadida</taxon>
        <taxon>Tritrichomonadidae</taxon>
        <taxon>Tritrichomonas</taxon>
    </lineage>
</organism>
<dbReference type="EMBL" id="MLAK01000960">
    <property type="protein sequence ID" value="OHT00297.1"/>
    <property type="molecule type" value="Genomic_DNA"/>
</dbReference>
<dbReference type="VEuPathDB" id="TrichDB:TRFO_07949"/>
<feature type="domain" description="RRM" evidence="4">
    <location>
        <begin position="251"/>
        <end position="323"/>
    </location>
</feature>
<dbReference type="GeneID" id="94828705"/>
<evidence type="ECO:0000259" key="4">
    <source>
        <dbReference type="PROSITE" id="PS50102"/>
    </source>
</evidence>
<reference evidence="5" key="1">
    <citation type="submission" date="2016-10" db="EMBL/GenBank/DDBJ databases">
        <authorList>
            <person name="Benchimol M."/>
            <person name="Almeida L.G."/>
            <person name="Vasconcelos A.T."/>
            <person name="Perreira-Neves A."/>
            <person name="Rosa I.A."/>
            <person name="Tasca T."/>
            <person name="Bogo M.R."/>
            <person name="de Souza W."/>
        </authorList>
    </citation>
    <scope>NUCLEOTIDE SEQUENCE [LARGE SCALE GENOMIC DNA]</scope>
    <source>
        <strain evidence="5">K</strain>
    </source>
</reference>
<keyword evidence="1" id="KW-0677">Repeat</keyword>
<evidence type="ECO:0000256" key="2">
    <source>
        <dbReference type="ARBA" id="ARBA00022884"/>
    </source>
</evidence>
<dbReference type="AlphaFoldDB" id="A0A1J4JMF5"/>
<evidence type="ECO:0000313" key="6">
    <source>
        <dbReference type="Proteomes" id="UP000179807"/>
    </source>
</evidence>
<accession>A0A1J4JMF5</accession>
<dbReference type="PROSITE" id="PS50102">
    <property type="entry name" value="RRM"/>
    <property type="match status" value="2"/>
</dbReference>
<dbReference type="Proteomes" id="UP000179807">
    <property type="component" value="Unassembled WGS sequence"/>
</dbReference>
<sequence length="537" mass="62139">MVVESGYIIPIQETVDVNQITQNPQLRDHYTYIKIFDFKGKKFLLISLNGAIHLRHLHRCLTPVIPNLTSFKNFIVVRDPCQESYSMRLHISLLPSVASNIKEFVQIIHQFTDRHKTTQEKLYYQILSHDLDAIKRLIMFLPHIPFTDNYEDRFHASNKLLDLPIVQFSNISNEKGILNEMTQLVTKTTNLDIVSQIMIPKGPKCTLYFLAKNRKDANKIIHSFNYGKIGDQVVYASRLSSPEEFELIRKYQVVINNLDSSILEYDFYQQMEEFGPVLEIRINRHQKLATGFVIFYDSQSAFDLYNNDHYFDNTDFVCKQIRLFNFPLSYHEAEIAEFFSVEESNVKLIEKAEPFALHEYTVTFESPDEVIKGLNQLNAWGNDASNIRPCGFAIESYRNSNYEDLKEKLLLGKSIYMSGIDPEVTPQQFYKLITQYGCVTLAFLNQNNNRVYAIVAYETKKSAQKAIGALNNLQFLSKSLLVNEYKYDRDHSAKSTIASVAKTNTPKSKIQHSQQNEAQALQVIQLAWDDDDDDITF</sequence>
<name>A0A1J4JMF5_9EUKA</name>
<dbReference type="Pfam" id="PF00076">
    <property type="entry name" value="RRM_1"/>
    <property type="match status" value="1"/>
</dbReference>
<evidence type="ECO:0000313" key="5">
    <source>
        <dbReference type="EMBL" id="OHT00297.1"/>
    </source>
</evidence>
<feature type="domain" description="RRM" evidence="4">
    <location>
        <begin position="413"/>
        <end position="487"/>
    </location>
</feature>
<protein>
    <recommendedName>
        <fullName evidence="4">RRM domain-containing protein</fullName>
    </recommendedName>
</protein>
<dbReference type="GO" id="GO:0003723">
    <property type="term" value="F:RNA binding"/>
    <property type="evidence" value="ECO:0007669"/>
    <property type="project" value="UniProtKB-UniRule"/>
</dbReference>